<organism evidence="5 6">
    <name type="scientific">Candidatus Korobacter versatilis</name>
    <dbReference type="NCBI Taxonomy" id="658062"/>
    <lineage>
        <taxon>Bacteria</taxon>
        <taxon>Pseudomonadati</taxon>
        <taxon>Acidobacteriota</taxon>
        <taxon>Terriglobia</taxon>
        <taxon>Terriglobales</taxon>
        <taxon>Candidatus Korobacteraceae</taxon>
        <taxon>Candidatus Korobacter</taxon>
    </lineage>
</organism>
<comment type="similarity">
    <text evidence="1">Belongs to the glycosyltransferase 2 family.</text>
</comment>
<keyword evidence="2" id="KW-0328">Glycosyltransferase</keyword>
<dbReference type="InterPro" id="IPR050834">
    <property type="entry name" value="Glycosyltransf_2"/>
</dbReference>
<dbReference type="EMBL" id="JACPNR010000004">
    <property type="protein sequence ID" value="MBI2677675.1"/>
    <property type="molecule type" value="Genomic_DNA"/>
</dbReference>
<sequence>MTTPLITIGLPVYNARPFLEDTLRSVFAQTVTDWELLAVDDGSTDGSGAFLAQLRDPRVHVLLEKENRGLAARLNFIHAHARGRYIARMDADDMMHPERLARQLAFLERNSGIDVLGCSLVSLGHASEPKGARVYPAEHEQLMGTAVVGPLLCHATVIARAEWWRRFRYNESNRGCEDLELWLAAHRSSRFANLPDLLYYYREYASFLLAKYLRNRAHVARVAWRERQNGILPALVDVAAHLARGGVYVGATALGLRDRLIARRSAALAPAEREACIAAIARIRATPLPMPGKP</sequence>
<dbReference type="InterPro" id="IPR029044">
    <property type="entry name" value="Nucleotide-diphossugar_trans"/>
</dbReference>
<dbReference type="GO" id="GO:0016757">
    <property type="term" value="F:glycosyltransferase activity"/>
    <property type="evidence" value="ECO:0007669"/>
    <property type="project" value="UniProtKB-KW"/>
</dbReference>
<evidence type="ECO:0000256" key="3">
    <source>
        <dbReference type="ARBA" id="ARBA00022679"/>
    </source>
</evidence>
<gene>
    <name evidence="5" type="ORF">HYX28_02725</name>
</gene>
<dbReference type="InterPro" id="IPR001173">
    <property type="entry name" value="Glyco_trans_2-like"/>
</dbReference>
<dbReference type="PANTHER" id="PTHR43685:SF5">
    <property type="entry name" value="GLYCOSYLTRANSFERASE EPSE-RELATED"/>
    <property type="match status" value="1"/>
</dbReference>
<evidence type="ECO:0000259" key="4">
    <source>
        <dbReference type="Pfam" id="PF00535"/>
    </source>
</evidence>
<dbReference type="AlphaFoldDB" id="A0A932A6M6"/>
<dbReference type="SUPFAM" id="SSF53448">
    <property type="entry name" value="Nucleotide-diphospho-sugar transferases"/>
    <property type="match status" value="1"/>
</dbReference>
<accession>A0A932A6M6</accession>
<dbReference type="Pfam" id="PF00535">
    <property type="entry name" value="Glycos_transf_2"/>
    <property type="match status" value="1"/>
</dbReference>
<dbReference type="CDD" id="cd00761">
    <property type="entry name" value="Glyco_tranf_GTA_type"/>
    <property type="match status" value="1"/>
</dbReference>
<keyword evidence="3" id="KW-0808">Transferase</keyword>
<protein>
    <submittedName>
        <fullName evidence="5">Glycosyltransferase family 2 protein</fullName>
    </submittedName>
</protein>
<comment type="caution">
    <text evidence="5">The sequence shown here is derived from an EMBL/GenBank/DDBJ whole genome shotgun (WGS) entry which is preliminary data.</text>
</comment>
<dbReference type="PANTHER" id="PTHR43685">
    <property type="entry name" value="GLYCOSYLTRANSFERASE"/>
    <property type="match status" value="1"/>
</dbReference>
<proteinExistence type="inferred from homology"/>
<reference evidence="5" key="1">
    <citation type="submission" date="2020-07" db="EMBL/GenBank/DDBJ databases">
        <title>Huge and variable diversity of episymbiotic CPR bacteria and DPANN archaea in groundwater ecosystems.</title>
        <authorList>
            <person name="He C.Y."/>
            <person name="Keren R."/>
            <person name="Whittaker M."/>
            <person name="Farag I.F."/>
            <person name="Doudna J."/>
            <person name="Cate J.H.D."/>
            <person name="Banfield J.F."/>
        </authorList>
    </citation>
    <scope>NUCLEOTIDE SEQUENCE</scope>
    <source>
        <strain evidence="5">NC_groundwater_580_Pr5_B-0.1um_64_19</strain>
    </source>
</reference>
<evidence type="ECO:0000313" key="5">
    <source>
        <dbReference type="EMBL" id="MBI2677675.1"/>
    </source>
</evidence>
<evidence type="ECO:0000256" key="1">
    <source>
        <dbReference type="ARBA" id="ARBA00006739"/>
    </source>
</evidence>
<feature type="domain" description="Glycosyltransferase 2-like" evidence="4">
    <location>
        <begin position="8"/>
        <end position="119"/>
    </location>
</feature>
<dbReference type="Proteomes" id="UP000779809">
    <property type="component" value="Unassembled WGS sequence"/>
</dbReference>
<dbReference type="Gene3D" id="3.90.550.10">
    <property type="entry name" value="Spore Coat Polysaccharide Biosynthesis Protein SpsA, Chain A"/>
    <property type="match status" value="1"/>
</dbReference>
<evidence type="ECO:0000256" key="2">
    <source>
        <dbReference type="ARBA" id="ARBA00022676"/>
    </source>
</evidence>
<evidence type="ECO:0000313" key="6">
    <source>
        <dbReference type="Proteomes" id="UP000779809"/>
    </source>
</evidence>
<name>A0A932A6M6_9BACT</name>